<dbReference type="RefSeq" id="WP_270877707.1">
    <property type="nucleotide sequence ID" value="NZ_JAQFVF010000005.1"/>
</dbReference>
<feature type="transmembrane region" description="Helical" evidence="1">
    <location>
        <begin position="58"/>
        <end position="78"/>
    </location>
</feature>
<keyword evidence="1" id="KW-0472">Membrane</keyword>
<evidence type="ECO:0000256" key="1">
    <source>
        <dbReference type="SAM" id="Phobius"/>
    </source>
</evidence>
<sequence length="156" mass="18174">MSSNEKAKFLQQEIQDMILFFQKRKRRNKKKAFYIKLLTIICSALISVLLGLKDINAGNLLVNISIGLGAFITVLNFIESFYNHKELWIKEAKAHIELLELKTNIDFYIVGEDNSNIKLTDLEKFKDRFNEIINTNANNWASMHHKTTNKEDSHEK</sequence>
<gene>
    <name evidence="2" type="ORF">ACFPOG_28605</name>
</gene>
<evidence type="ECO:0000313" key="3">
    <source>
        <dbReference type="Proteomes" id="UP001596044"/>
    </source>
</evidence>
<keyword evidence="1" id="KW-0812">Transmembrane</keyword>
<protein>
    <submittedName>
        <fullName evidence="2">DUF4231 domain-containing protein</fullName>
    </submittedName>
</protein>
<dbReference type="Pfam" id="PF14015">
    <property type="entry name" value="DUF4231"/>
    <property type="match status" value="1"/>
</dbReference>
<dbReference type="NCBIfam" id="NF033634">
    <property type="entry name" value="SLATT_1"/>
    <property type="match status" value="1"/>
</dbReference>
<keyword evidence="1" id="KW-1133">Transmembrane helix</keyword>
<keyword evidence="3" id="KW-1185">Reference proteome</keyword>
<reference evidence="3" key="1">
    <citation type="journal article" date="2019" name="Int. J. Syst. Evol. Microbiol.">
        <title>The Global Catalogue of Microorganisms (GCM) 10K type strain sequencing project: providing services to taxonomists for standard genome sequencing and annotation.</title>
        <authorList>
            <consortium name="The Broad Institute Genomics Platform"/>
            <consortium name="The Broad Institute Genome Sequencing Center for Infectious Disease"/>
            <person name="Wu L."/>
            <person name="Ma J."/>
        </authorList>
    </citation>
    <scope>NUCLEOTIDE SEQUENCE [LARGE SCALE GENOMIC DNA]</scope>
    <source>
        <strain evidence="3">KACC 11904</strain>
    </source>
</reference>
<feature type="transmembrane region" description="Helical" evidence="1">
    <location>
        <begin position="33"/>
        <end position="52"/>
    </location>
</feature>
<organism evidence="2 3">
    <name type="scientific">Paenibacillus aestuarii</name>
    <dbReference type="NCBI Taxonomy" id="516965"/>
    <lineage>
        <taxon>Bacteria</taxon>
        <taxon>Bacillati</taxon>
        <taxon>Bacillota</taxon>
        <taxon>Bacilli</taxon>
        <taxon>Bacillales</taxon>
        <taxon>Paenibacillaceae</taxon>
        <taxon>Paenibacillus</taxon>
    </lineage>
</organism>
<comment type="caution">
    <text evidence="2">The sequence shown here is derived from an EMBL/GenBank/DDBJ whole genome shotgun (WGS) entry which is preliminary data.</text>
</comment>
<dbReference type="Proteomes" id="UP001596044">
    <property type="component" value="Unassembled WGS sequence"/>
</dbReference>
<proteinExistence type="predicted"/>
<dbReference type="InterPro" id="IPR025325">
    <property type="entry name" value="DUF4231"/>
</dbReference>
<evidence type="ECO:0000313" key="2">
    <source>
        <dbReference type="EMBL" id="MFC5452174.1"/>
    </source>
</evidence>
<accession>A0ABW0KFC7</accession>
<name>A0ABW0KFC7_9BACL</name>
<dbReference type="EMBL" id="JBHSMJ010000042">
    <property type="protein sequence ID" value="MFC5452174.1"/>
    <property type="molecule type" value="Genomic_DNA"/>
</dbReference>